<evidence type="ECO:0000313" key="2">
    <source>
        <dbReference type="Proteomes" id="UP000185557"/>
    </source>
</evidence>
<comment type="caution">
    <text evidence="1">The sequence shown here is derived from an EMBL/GenBank/DDBJ whole genome shotgun (WGS) entry which is preliminary data.</text>
</comment>
<name>A0A1U7JAV9_9CYAN</name>
<dbReference type="Pfam" id="PF10387">
    <property type="entry name" value="DUF2442"/>
    <property type="match status" value="1"/>
</dbReference>
<accession>A0A1U7JAV9</accession>
<evidence type="ECO:0008006" key="3">
    <source>
        <dbReference type="Google" id="ProtNLM"/>
    </source>
</evidence>
<keyword evidence="2" id="KW-1185">Reference proteome</keyword>
<protein>
    <recommendedName>
        <fullName evidence="3">DUF2442 domain-containing protein</fullName>
    </recommendedName>
</protein>
<dbReference type="STRING" id="549789.NIES30_02020"/>
<dbReference type="Gene3D" id="3.30.2020.40">
    <property type="entry name" value="Uncharacterised protein PF10387, DUF2442"/>
    <property type="match status" value="1"/>
</dbReference>
<organism evidence="1 2">
    <name type="scientific">Phormidium tenue NIES-30</name>
    <dbReference type="NCBI Taxonomy" id="549789"/>
    <lineage>
        <taxon>Bacteria</taxon>
        <taxon>Bacillati</taxon>
        <taxon>Cyanobacteriota</taxon>
        <taxon>Cyanophyceae</taxon>
        <taxon>Oscillatoriophycideae</taxon>
        <taxon>Oscillatoriales</taxon>
        <taxon>Oscillatoriaceae</taxon>
        <taxon>Phormidium</taxon>
    </lineage>
</organism>
<dbReference type="Proteomes" id="UP000185557">
    <property type="component" value="Unassembled WGS sequence"/>
</dbReference>
<dbReference type="RefSeq" id="WP_073606697.1">
    <property type="nucleotide sequence ID" value="NZ_MRCG01000001.1"/>
</dbReference>
<dbReference type="AlphaFoldDB" id="A0A1U7JAV9"/>
<dbReference type="InterPro" id="IPR018841">
    <property type="entry name" value="DUF2442"/>
</dbReference>
<evidence type="ECO:0000313" key="1">
    <source>
        <dbReference type="EMBL" id="OKH50883.1"/>
    </source>
</evidence>
<gene>
    <name evidence="1" type="ORF">NIES30_02020</name>
</gene>
<reference evidence="1 2" key="1">
    <citation type="submission" date="2016-11" db="EMBL/GenBank/DDBJ databases">
        <title>Draft Genome Sequences of Nine Cyanobacterial Strains from Diverse Habitats.</title>
        <authorList>
            <person name="Zhu T."/>
            <person name="Hou S."/>
            <person name="Lu X."/>
            <person name="Hess W.R."/>
        </authorList>
    </citation>
    <scope>NUCLEOTIDE SEQUENCE [LARGE SCALE GENOMIC DNA]</scope>
    <source>
        <strain evidence="1 2">NIES-30</strain>
    </source>
</reference>
<proteinExistence type="predicted"/>
<dbReference type="OrthoDB" id="8563470at2"/>
<dbReference type="EMBL" id="MRCG01000001">
    <property type="protein sequence ID" value="OKH50883.1"/>
    <property type="molecule type" value="Genomic_DNA"/>
</dbReference>
<sequence>MVGLPDNGQFLEQYQRAIAAAKQASATEPKAVVASYDAASHLIVIRLNSGAVFSFSPDITQGLAGASAEDLAAVEITPSGAGLHWKELDADFSVPGLLGGRFGTRAWMIKLQEQWAGQQAS</sequence>